<dbReference type="RefSeq" id="WP_338635372.1">
    <property type="nucleotide sequence ID" value="NZ_CP146516.1"/>
</dbReference>
<evidence type="ECO:0008006" key="3">
    <source>
        <dbReference type="Google" id="ProtNLM"/>
    </source>
</evidence>
<accession>A0A369KPM0</accession>
<dbReference type="SUPFAM" id="SSF48371">
    <property type="entry name" value="ARM repeat"/>
    <property type="match status" value="1"/>
</dbReference>
<protein>
    <recommendedName>
        <fullName evidence="3">HEAT repeat domain-containing protein</fullName>
    </recommendedName>
</protein>
<gene>
    <name evidence="1" type="ORF">DCC88_09755</name>
</gene>
<dbReference type="Proteomes" id="UP000253934">
    <property type="component" value="Unassembled WGS sequence"/>
</dbReference>
<proteinExistence type="predicted"/>
<organism evidence="1 2">
    <name type="scientific">Spirobacillus cienkowskii</name>
    <dbReference type="NCBI Taxonomy" id="495820"/>
    <lineage>
        <taxon>Bacteria</taxon>
        <taxon>Pseudomonadati</taxon>
        <taxon>Bdellovibrionota</taxon>
        <taxon>Oligoflexia</taxon>
        <taxon>Silvanigrellales</taxon>
        <taxon>Spirobacillus</taxon>
    </lineage>
</organism>
<comment type="caution">
    <text evidence="1">The sequence shown here is derived from an EMBL/GenBank/DDBJ whole genome shotgun (WGS) entry which is preliminary data.</text>
</comment>
<reference evidence="1" key="1">
    <citation type="submission" date="2018-04" db="EMBL/GenBank/DDBJ databases">
        <title>Draft genome sequence of the Candidatus Spirobacillus cienkowskii, a pathogen of freshwater Daphnia species, reconstructed from hemolymph metagenomic reads.</title>
        <authorList>
            <person name="Bresciani L."/>
            <person name="Lemos L.N."/>
            <person name="Wale N."/>
            <person name="Lin J.Y."/>
            <person name="Fernandes G.R."/>
            <person name="Duffy M.A."/>
            <person name="Rodrigues J.M."/>
        </authorList>
    </citation>
    <scope>NUCLEOTIDE SEQUENCE [LARGE SCALE GENOMIC DNA]</scope>
    <source>
        <strain evidence="1">Binning01</strain>
    </source>
</reference>
<sequence>MGFFQKIFSSQPKSYDKYGDVLKKIMTTKEQRLEAIESLQNLQAEFAVPQLLKRFEIAVDSGLQDSKEKEQCLNIIVKFSDKAKPFLIEVLSKQRKISWPIKIAEKIFSAEEYVDLLLNNLSSQISVFDETSLERNEEILLALKEAKVHRDTIVDKVTQFLSASDDNVRMAALECLEEHALFNATAKKIILDLATEPVTDENSRFIGVVKSIIQNHKWL</sequence>
<name>A0A369KPM0_9BACT</name>
<dbReference type="Gene3D" id="1.25.10.10">
    <property type="entry name" value="Leucine-rich Repeat Variant"/>
    <property type="match status" value="1"/>
</dbReference>
<dbReference type="EMBL" id="QOVW01000083">
    <property type="protein sequence ID" value="RDB35512.1"/>
    <property type="molecule type" value="Genomic_DNA"/>
</dbReference>
<evidence type="ECO:0000313" key="2">
    <source>
        <dbReference type="Proteomes" id="UP000253934"/>
    </source>
</evidence>
<dbReference type="InterPro" id="IPR016024">
    <property type="entry name" value="ARM-type_fold"/>
</dbReference>
<evidence type="ECO:0000313" key="1">
    <source>
        <dbReference type="EMBL" id="RDB35512.1"/>
    </source>
</evidence>
<dbReference type="AlphaFoldDB" id="A0A369KPM0"/>
<dbReference type="InterPro" id="IPR011989">
    <property type="entry name" value="ARM-like"/>
</dbReference>
<keyword evidence="2" id="KW-1185">Reference proteome</keyword>